<evidence type="ECO:0000313" key="1">
    <source>
        <dbReference type="EMBL" id="SVC05342.1"/>
    </source>
</evidence>
<name>A0A382J1R1_9ZZZZ</name>
<organism evidence="1">
    <name type="scientific">marine metagenome</name>
    <dbReference type="NCBI Taxonomy" id="408172"/>
    <lineage>
        <taxon>unclassified sequences</taxon>
        <taxon>metagenomes</taxon>
        <taxon>ecological metagenomes</taxon>
    </lineage>
</organism>
<dbReference type="AlphaFoldDB" id="A0A382J1R1"/>
<gene>
    <name evidence="1" type="ORF">METZ01_LOCUS258196</name>
</gene>
<proteinExistence type="predicted"/>
<protein>
    <submittedName>
        <fullName evidence="1">Uncharacterized protein</fullName>
    </submittedName>
</protein>
<reference evidence="1" key="1">
    <citation type="submission" date="2018-05" db="EMBL/GenBank/DDBJ databases">
        <authorList>
            <person name="Lanie J.A."/>
            <person name="Ng W.-L."/>
            <person name="Kazmierczak K.M."/>
            <person name="Andrzejewski T.M."/>
            <person name="Davidsen T.M."/>
            <person name="Wayne K.J."/>
            <person name="Tettelin H."/>
            <person name="Glass J.I."/>
            <person name="Rusch D."/>
            <person name="Podicherti R."/>
            <person name="Tsui H.-C.T."/>
            <person name="Winkler M.E."/>
        </authorList>
    </citation>
    <scope>NUCLEOTIDE SEQUENCE</scope>
</reference>
<dbReference type="EMBL" id="UINC01070863">
    <property type="protein sequence ID" value="SVC05342.1"/>
    <property type="molecule type" value="Genomic_DNA"/>
</dbReference>
<sequence>MTNLHYGPAHSKSQPKQQKANEIDLDSYYAVTHGIQKCSLISLT</sequence>
<accession>A0A382J1R1</accession>